<proteinExistence type="predicted"/>
<dbReference type="InterPro" id="IPR029058">
    <property type="entry name" value="AB_hydrolase_fold"/>
</dbReference>
<dbReference type="Proteomes" id="UP000715965">
    <property type="component" value="Unassembled WGS sequence"/>
</dbReference>
<evidence type="ECO:0000259" key="1">
    <source>
        <dbReference type="Pfam" id="PF12697"/>
    </source>
</evidence>
<protein>
    <submittedName>
        <fullName evidence="2">Alpha/beta hydrolase</fullName>
    </submittedName>
</protein>
<accession>A0ABR9SGI4</accession>
<name>A0ABR9SGI4_9BURK</name>
<comment type="caution">
    <text evidence="2">The sequence shown here is derived from an EMBL/GenBank/DDBJ whole genome shotgun (WGS) entry which is preliminary data.</text>
</comment>
<dbReference type="EMBL" id="JADDOJ010000051">
    <property type="protein sequence ID" value="MBE7941472.1"/>
    <property type="molecule type" value="Genomic_DNA"/>
</dbReference>
<dbReference type="RefSeq" id="WP_193781012.1">
    <property type="nucleotide sequence ID" value="NZ_JADDOJ010000051.1"/>
</dbReference>
<feature type="domain" description="AB hydrolase-1" evidence="1">
    <location>
        <begin position="5"/>
        <end position="224"/>
    </location>
</feature>
<evidence type="ECO:0000313" key="3">
    <source>
        <dbReference type="Proteomes" id="UP000715965"/>
    </source>
</evidence>
<dbReference type="SUPFAM" id="SSF53474">
    <property type="entry name" value="alpha/beta-Hydrolases"/>
    <property type="match status" value="1"/>
</dbReference>
<sequence length="233" mass="25143">MADYVLVHGAWHGAWCWNRVLPALWRAGHRAFAVSLTGTGEKAHLLSPAIRLHTHVQDVVAAIEAEELADCILVGHSYGGMAITGAAELCGERIGQLVYLDAMVPLDGECWSSSHDEATRASRRAAIAQQGALPPPDPAVFGLAGEDAAWVQRRQRPHPGGVYDDPLQFDAARWASFPRTFIDCVKPPLATIAESRRRVRTQPGWTLHTLQTGHDPMVSAPGELTALLLGLAA</sequence>
<dbReference type="InterPro" id="IPR045889">
    <property type="entry name" value="MES/HNL"/>
</dbReference>
<evidence type="ECO:0000313" key="2">
    <source>
        <dbReference type="EMBL" id="MBE7941472.1"/>
    </source>
</evidence>
<reference evidence="2 3" key="1">
    <citation type="submission" date="2020-10" db="EMBL/GenBank/DDBJ databases">
        <title>Draft genome of Ramlibacter aquaticus LMG 30558.</title>
        <authorList>
            <person name="Props R."/>
        </authorList>
    </citation>
    <scope>NUCLEOTIDE SEQUENCE [LARGE SCALE GENOMIC DNA]</scope>
    <source>
        <strain evidence="2 3">LMG 30558</strain>
    </source>
</reference>
<dbReference type="PANTHER" id="PTHR10992">
    <property type="entry name" value="METHYLESTERASE FAMILY MEMBER"/>
    <property type="match status" value="1"/>
</dbReference>
<keyword evidence="2" id="KW-0378">Hydrolase</keyword>
<dbReference type="Gene3D" id="3.40.50.1820">
    <property type="entry name" value="alpha/beta hydrolase"/>
    <property type="match status" value="1"/>
</dbReference>
<dbReference type="Pfam" id="PF12697">
    <property type="entry name" value="Abhydrolase_6"/>
    <property type="match status" value="1"/>
</dbReference>
<keyword evidence="3" id="KW-1185">Reference proteome</keyword>
<gene>
    <name evidence="2" type="ORF">IM725_12915</name>
</gene>
<dbReference type="GO" id="GO:0016787">
    <property type="term" value="F:hydrolase activity"/>
    <property type="evidence" value="ECO:0007669"/>
    <property type="project" value="UniProtKB-KW"/>
</dbReference>
<dbReference type="PANTHER" id="PTHR10992:SF1086">
    <property type="entry name" value="AB HYDROLASE-1 DOMAIN-CONTAINING PROTEIN"/>
    <property type="match status" value="1"/>
</dbReference>
<dbReference type="InterPro" id="IPR000073">
    <property type="entry name" value="AB_hydrolase_1"/>
</dbReference>
<organism evidence="2 3">
    <name type="scientific">Ramlibacter aquaticus</name>
    <dbReference type="NCBI Taxonomy" id="2780094"/>
    <lineage>
        <taxon>Bacteria</taxon>
        <taxon>Pseudomonadati</taxon>
        <taxon>Pseudomonadota</taxon>
        <taxon>Betaproteobacteria</taxon>
        <taxon>Burkholderiales</taxon>
        <taxon>Comamonadaceae</taxon>
        <taxon>Ramlibacter</taxon>
    </lineage>
</organism>